<organism evidence="2 3">
    <name type="scientific">Asanoa iriomotensis</name>
    <dbReference type="NCBI Taxonomy" id="234613"/>
    <lineage>
        <taxon>Bacteria</taxon>
        <taxon>Bacillati</taxon>
        <taxon>Actinomycetota</taxon>
        <taxon>Actinomycetes</taxon>
        <taxon>Micromonosporales</taxon>
        <taxon>Micromonosporaceae</taxon>
        <taxon>Asanoa</taxon>
    </lineage>
</organism>
<proteinExistence type="predicted"/>
<feature type="signal peptide" evidence="1">
    <location>
        <begin position="1"/>
        <end position="21"/>
    </location>
</feature>
<reference evidence="2 3" key="1">
    <citation type="submission" date="2021-01" db="EMBL/GenBank/DDBJ databases">
        <title>Whole genome shotgun sequence of Asanoa iriomotensis NBRC 100142.</title>
        <authorList>
            <person name="Komaki H."/>
            <person name="Tamura T."/>
        </authorList>
    </citation>
    <scope>NUCLEOTIDE SEQUENCE [LARGE SCALE GENOMIC DNA]</scope>
    <source>
        <strain evidence="2 3">NBRC 100142</strain>
    </source>
</reference>
<accession>A0ABQ4BVZ4</accession>
<feature type="chain" id="PRO_5045046940" description="Secreted protein" evidence="1">
    <location>
        <begin position="22"/>
        <end position="68"/>
    </location>
</feature>
<comment type="caution">
    <text evidence="2">The sequence shown here is derived from an EMBL/GenBank/DDBJ whole genome shotgun (WGS) entry which is preliminary data.</text>
</comment>
<dbReference type="EMBL" id="BONC01000003">
    <property type="protein sequence ID" value="GIF54710.1"/>
    <property type="molecule type" value="Genomic_DNA"/>
</dbReference>
<sequence>MTMYMIPICFASVVRSMRANAEPFTGCRTGQGRVTIGFGATVVTTGLRIVVCVGGRIVLASQGSRAGW</sequence>
<evidence type="ECO:0008006" key="4">
    <source>
        <dbReference type="Google" id="ProtNLM"/>
    </source>
</evidence>
<protein>
    <recommendedName>
        <fullName evidence="4">Secreted protein</fullName>
    </recommendedName>
</protein>
<name>A0ABQ4BVZ4_9ACTN</name>
<evidence type="ECO:0000256" key="1">
    <source>
        <dbReference type="SAM" id="SignalP"/>
    </source>
</evidence>
<keyword evidence="1" id="KW-0732">Signal</keyword>
<dbReference type="Proteomes" id="UP000624325">
    <property type="component" value="Unassembled WGS sequence"/>
</dbReference>
<evidence type="ECO:0000313" key="2">
    <source>
        <dbReference type="EMBL" id="GIF54710.1"/>
    </source>
</evidence>
<gene>
    <name evidence="2" type="ORF">Air01nite_08050</name>
</gene>
<evidence type="ECO:0000313" key="3">
    <source>
        <dbReference type="Proteomes" id="UP000624325"/>
    </source>
</evidence>
<keyword evidence="3" id="KW-1185">Reference proteome</keyword>